<dbReference type="PANTHER" id="PTHR46825:SF14">
    <property type="entry name" value="BETA-LACTAMASE-RELATED DOMAIN-CONTAINING PROTEIN"/>
    <property type="match status" value="1"/>
</dbReference>
<evidence type="ECO:0000259" key="2">
    <source>
        <dbReference type="Pfam" id="PF00144"/>
    </source>
</evidence>
<comment type="caution">
    <text evidence="3">The sequence shown here is derived from an EMBL/GenBank/DDBJ whole genome shotgun (WGS) entry which is preliminary data.</text>
</comment>
<dbReference type="InterPro" id="IPR012338">
    <property type="entry name" value="Beta-lactam/transpept-like"/>
</dbReference>
<dbReference type="SUPFAM" id="SSF56601">
    <property type="entry name" value="beta-lactamase/transpeptidase-like"/>
    <property type="match status" value="1"/>
</dbReference>
<dbReference type="AlphaFoldDB" id="A0A1T3CYD7"/>
<sequence length="566" mass="62615">MSVSPPSPSRSNFGPNKLLKSALEALGPLLTQISNITGTPGISLGVLHHGEILHTASYGLQDVENRVAPNADTSFLLCSITKAITASMIGMMVEEGKLDFTTQLRQIFPEYQRDDAQANITIEDLLSHRTGLAPYDSLWLGSDNRIFLNRSDAIPTLSYVPSASPLRTRFVYDNIGYEVLGQVLEKLTGLSYLELLHERIIEPLHLNRTFFAQELFDNNTAKSYAALGDGSFFGIPPWGHGKDLLIGAAGAIRSSVSDLLVLYKALIEAANSQVTQTSAPGSENPFKQMPMLLQGKIGVPNQSLREYSYASGWIRAELPAILDLFADYEPPVLNNGSESRLMIYHQGYIPGNAGFVALFPETTTAVVLLGNSAGLTDAMKLLGQIIVETVLGNEVDAPTYIEAAKTASENNVMLPNYVHQDLLDGKMRDPPKRSTSAYTGRYYNAIGNFFIDINEVDGKLQVAYMGSDRDTFDLEPYQTDSFFWWIDYDETVKRARLSGFPKEYFILSFGCPSKPTRWSFGANVRMGCLTWKHEFQLSGDGEVFQRKGRKASSDMQRVSKMSMELK</sequence>
<dbReference type="PANTHER" id="PTHR46825">
    <property type="entry name" value="D-ALANYL-D-ALANINE-CARBOXYPEPTIDASE/ENDOPEPTIDASE AMPH"/>
    <property type="match status" value="1"/>
</dbReference>
<evidence type="ECO:0000313" key="4">
    <source>
        <dbReference type="Proteomes" id="UP000191004"/>
    </source>
</evidence>
<protein>
    <submittedName>
        <fullName evidence="3">D-aminoacylase</fullName>
    </submittedName>
</protein>
<reference evidence="3 4" key="1">
    <citation type="submission" date="2016-04" db="EMBL/GenBank/DDBJ databases">
        <title>Multiple horizontal gene transfer events from other fungi enriched the ability of the initially mycotrophic fungus Trichoderma (Ascomycota) to feed on dead plant biomass.</title>
        <authorList>
            <person name="Atanasova L."/>
            <person name="Chenthamara K."/>
            <person name="Zhang J."/>
            <person name="Grujic M."/>
            <person name="Henrissat B."/>
            <person name="Kuo A."/>
            <person name="Aertz A."/>
            <person name="Salamov A."/>
            <person name="Lipzen A."/>
            <person name="Labutti K."/>
            <person name="Barry K."/>
            <person name="Miao Y."/>
            <person name="Rahimi M.J."/>
            <person name="Shen Q."/>
            <person name="Grigoriev I.V."/>
            <person name="Kubicek C.P."/>
            <person name="Druzhinina I.S."/>
        </authorList>
    </citation>
    <scope>NUCLEOTIDE SEQUENCE [LARGE SCALE GENOMIC DNA]</scope>
    <source>
        <strain evidence="3 4">NJAU 4742</strain>
    </source>
</reference>
<dbReference type="Pfam" id="PF00144">
    <property type="entry name" value="Beta-lactamase"/>
    <property type="match status" value="1"/>
</dbReference>
<accession>A0A1T3CYD7</accession>
<dbReference type="Gene3D" id="3.40.710.10">
    <property type="entry name" value="DD-peptidase/beta-lactamase superfamily"/>
    <property type="match status" value="1"/>
</dbReference>
<dbReference type="InterPro" id="IPR050491">
    <property type="entry name" value="AmpC-like"/>
</dbReference>
<dbReference type="Gene3D" id="2.40.128.600">
    <property type="match status" value="1"/>
</dbReference>
<dbReference type="InterPro" id="IPR001466">
    <property type="entry name" value="Beta-lactam-related"/>
</dbReference>
<name>A0A1T3CYD7_9HYPO</name>
<keyword evidence="4" id="KW-1185">Reference proteome</keyword>
<proteinExistence type="inferred from homology"/>
<dbReference type="EMBL" id="LVVK01000003">
    <property type="protein sequence ID" value="OPB46037.1"/>
    <property type="molecule type" value="Genomic_DNA"/>
</dbReference>
<gene>
    <name evidence="3" type="ORF">A0O28_0061570</name>
</gene>
<feature type="domain" description="Beta-lactamase-related" evidence="2">
    <location>
        <begin position="37"/>
        <end position="378"/>
    </location>
</feature>
<organism evidence="3 4">
    <name type="scientific">Trichoderma guizhouense</name>
    <dbReference type="NCBI Taxonomy" id="1491466"/>
    <lineage>
        <taxon>Eukaryota</taxon>
        <taxon>Fungi</taxon>
        <taxon>Dikarya</taxon>
        <taxon>Ascomycota</taxon>
        <taxon>Pezizomycotina</taxon>
        <taxon>Sordariomycetes</taxon>
        <taxon>Hypocreomycetidae</taxon>
        <taxon>Hypocreales</taxon>
        <taxon>Hypocreaceae</taxon>
        <taxon>Trichoderma</taxon>
    </lineage>
</organism>
<comment type="similarity">
    <text evidence="1">Belongs to the peptidase S12 family.</text>
</comment>
<dbReference type="OrthoDB" id="5946976at2759"/>
<evidence type="ECO:0000256" key="1">
    <source>
        <dbReference type="ARBA" id="ARBA00038215"/>
    </source>
</evidence>
<evidence type="ECO:0000313" key="3">
    <source>
        <dbReference type="EMBL" id="OPB46037.1"/>
    </source>
</evidence>
<dbReference type="Proteomes" id="UP000191004">
    <property type="component" value="Unassembled WGS sequence"/>
</dbReference>